<sequence>MQNSLTQLYKSSLVLLTDFYQLTMAYGYWKAGIHENEAVFYHSFRKAPFNGQYAICAGLARLIEYLLCFQFTADDIAYLAGLKDSQGKTLFNADFLSYLQQLTFSCDIDAIEEGSVVFPQQPLVRVKGPLLQCQLLESILLNIINFQTLIATSAARLLQATRGEPVLEFGLRRAQGFDGALMASRAAYIGGCAATSNVLAGKLFNIPLRGTQSHSWVLCFATELEAFRSYARAFPDRCIFLVDTYNSLEGVKNAIQIAEELKSDGFKLAGIRLDSGDLAYLSQQARQLLDQAGYKEAIIVASNDLDPLVISSLKEQGASINVWGVGTHLITAYEQPALEGVYKLSAIKSPQGEWQNKLKLSEQMIKISTPGILSVRRFYADKRDGLAMADVIYDERSGISDNEALLIIDPSDPTKRRSIPAHTPHRDLLQAIFRKGQLVYKVPSLKSSQEKTHTQLQQFHESIRRLLNPHFYPVGLEKNLYDLKLELILKAKAASNSRI</sequence>
<dbReference type="GO" id="GO:0034355">
    <property type="term" value="P:NAD+ biosynthetic process via the salvage pathway"/>
    <property type="evidence" value="ECO:0007669"/>
    <property type="project" value="TreeGrafter"/>
</dbReference>
<dbReference type="Gene3D" id="3.20.20.70">
    <property type="entry name" value="Aldolase class I"/>
    <property type="match status" value="1"/>
</dbReference>
<evidence type="ECO:0000256" key="1">
    <source>
        <dbReference type="ARBA" id="ARBA00004952"/>
    </source>
</evidence>
<feature type="domain" description="Nicotinate phosphoribosyltransferase N-terminal" evidence="11">
    <location>
        <begin position="15"/>
        <end position="145"/>
    </location>
</feature>
<keyword evidence="6 9" id="KW-0662">Pyridine nucleotide biosynthesis</keyword>
<dbReference type="AlphaFoldDB" id="A0A370CGC4"/>
<comment type="PTM">
    <text evidence="9">Transiently phosphorylated on a His residue during the reaction cycle. Phosphorylation strongly increases the affinity for substrates and increases the rate of nicotinate D-ribonucleotide production. Dephosphorylation regenerates the low-affinity form of the enzyme, leading to product release.</text>
</comment>
<dbReference type="PANTHER" id="PTHR11098:SF1">
    <property type="entry name" value="NICOTINATE PHOSPHORIBOSYLTRANSFERASE"/>
    <property type="match status" value="1"/>
</dbReference>
<dbReference type="PIRSF" id="PIRSF000484">
    <property type="entry name" value="NAPRT"/>
    <property type="match status" value="1"/>
</dbReference>
<reference evidence="13 14" key="1">
    <citation type="journal article" date="2017" name="Int. J. Syst. Evol. Microbiol.">
        <title>Aquarickettsiella crustaci n. gen. n. sp. (Gammaproteobacteria: Legionellales: Coxiellaceae); a bacterial pathogen of the freshwater crustacean: Gammarus fossarum (Malacostraca: Amphipoda).</title>
        <authorList>
            <person name="Bojko J."/>
            <person name="Dunn A.M."/>
            <person name="Stebbing P.D."/>
            <person name="Van Aerle R."/>
            <person name="Bacela-Spychalska K."/>
            <person name="Bean T.P."/>
            <person name="Stentiford G.D."/>
        </authorList>
    </citation>
    <scope>NUCLEOTIDE SEQUENCE [LARGE SCALE GENOMIC DNA]</scope>
    <source>
        <strain evidence="13">RA15029</strain>
    </source>
</reference>
<dbReference type="Pfam" id="PF17767">
    <property type="entry name" value="NAPRTase_N"/>
    <property type="match status" value="1"/>
</dbReference>
<feature type="domain" description="Nicotinate phosphoribosyltransferase C-terminal" evidence="12">
    <location>
        <begin position="376"/>
        <end position="484"/>
    </location>
</feature>
<evidence type="ECO:0000259" key="11">
    <source>
        <dbReference type="Pfam" id="PF17767"/>
    </source>
</evidence>
<evidence type="ECO:0000259" key="10">
    <source>
        <dbReference type="Pfam" id="PF04095"/>
    </source>
</evidence>
<dbReference type="InterPro" id="IPR006405">
    <property type="entry name" value="Nic_PRibTrfase_pncB"/>
</dbReference>
<dbReference type="InterPro" id="IPR041525">
    <property type="entry name" value="N/Namide_PRibTrfase"/>
</dbReference>
<dbReference type="FunFam" id="3.20.20.70:FF:000076">
    <property type="entry name" value="Nicotinate phosphoribosyltransferase"/>
    <property type="match status" value="1"/>
</dbReference>
<evidence type="ECO:0000256" key="2">
    <source>
        <dbReference type="ARBA" id="ARBA00010897"/>
    </source>
</evidence>
<dbReference type="InterPro" id="IPR040727">
    <property type="entry name" value="NAPRTase_N"/>
</dbReference>
<dbReference type="CDD" id="cd01570">
    <property type="entry name" value="NAPRTase_A"/>
    <property type="match status" value="1"/>
</dbReference>
<dbReference type="SUPFAM" id="SSF51690">
    <property type="entry name" value="Nicotinate/Quinolinate PRTase C-terminal domain-like"/>
    <property type="match status" value="1"/>
</dbReference>
<accession>A0A370CGC4</accession>
<proteinExistence type="inferred from homology"/>
<keyword evidence="4" id="KW-0597">Phosphoprotein</keyword>
<dbReference type="InterPro" id="IPR041619">
    <property type="entry name" value="NAPRTase_C"/>
</dbReference>
<dbReference type="GO" id="GO:0047280">
    <property type="term" value="F:nicotinamide phosphoribosyltransferase activity"/>
    <property type="evidence" value="ECO:0007669"/>
    <property type="project" value="UniProtKB-ARBA"/>
</dbReference>
<dbReference type="UniPathway" id="UPA00253">
    <property type="reaction ID" value="UER00457"/>
</dbReference>
<comment type="caution">
    <text evidence="13">The sequence shown here is derived from an EMBL/GenBank/DDBJ whole genome shotgun (WGS) entry which is preliminary data.</text>
</comment>
<evidence type="ECO:0000256" key="6">
    <source>
        <dbReference type="ARBA" id="ARBA00022642"/>
    </source>
</evidence>
<dbReference type="PANTHER" id="PTHR11098">
    <property type="entry name" value="NICOTINATE PHOSPHORIBOSYLTRANSFERASE"/>
    <property type="match status" value="1"/>
</dbReference>
<comment type="pathway">
    <text evidence="1 9">Cofactor biosynthesis; NAD(+) biosynthesis; nicotinate D-ribonucleotide from nicotinate: step 1/1.</text>
</comment>
<comment type="catalytic activity">
    <reaction evidence="8 9">
        <text>5-phospho-alpha-D-ribose 1-diphosphate + nicotinate + ATP + H2O = nicotinate beta-D-ribonucleotide + ADP + phosphate + diphosphate</text>
        <dbReference type="Rhea" id="RHEA:36163"/>
        <dbReference type="ChEBI" id="CHEBI:15377"/>
        <dbReference type="ChEBI" id="CHEBI:30616"/>
        <dbReference type="ChEBI" id="CHEBI:32544"/>
        <dbReference type="ChEBI" id="CHEBI:33019"/>
        <dbReference type="ChEBI" id="CHEBI:43474"/>
        <dbReference type="ChEBI" id="CHEBI:57502"/>
        <dbReference type="ChEBI" id="CHEBI:58017"/>
        <dbReference type="ChEBI" id="CHEBI:456216"/>
        <dbReference type="EC" id="6.3.4.21"/>
    </reaction>
</comment>
<evidence type="ECO:0000259" key="12">
    <source>
        <dbReference type="Pfam" id="PF17956"/>
    </source>
</evidence>
<dbReference type="Proteomes" id="UP000226429">
    <property type="component" value="Unassembled WGS sequence"/>
</dbReference>
<dbReference type="Pfam" id="PF04095">
    <property type="entry name" value="NAPRTase"/>
    <property type="match status" value="1"/>
</dbReference>
<keyword evidence="5 9" id="KW-0436">Ligase</keyword>
<name>A0A370CGC4_9COXI</name>
<protein>
    <recommendedName>
        <fullName evidence="3 9">Nicotinate phosphoribosyltransferase</fullName>
        <ecNumber evidence="3 9">6.3.4.21</ecNumber>
    </recommendedName>
</protein>
<dbReference type="InterPro" id="IPR007229">
    <property type="entry name" value="Nic_PRibTrfase-Fam"/>
</dbReference>
<evidence type="ECO:0000256" key="7">
    <source>
        <dbReference type="ARBA" id="ARBA00022679"/>
    </source>
</evidence>
<evidence type="ECO:0000256" key="5">
    <source>
        <dbReference type="ARBA" id="ARBA00022598"/>
    </source>
</evidence>
<dbReference type="EC" id="6.3.4.21" evidence="3 9"/>
<comment type="similarity">
    <text evidence="2 9">Belongs to the NAPRTase family.</text>
</comment>
<keyword evidence="14" id="KW-1185">Reference proteome</keyword>
<dbReference type="NCBIfam" id="TIGR01513">
    <property type="entry name" value="NAPRTase_put"/>
    <property type="match status" value="1"/>
</dbReference>
<evidence type="ECO:0000313" key="13">
    <source>
        <dbReference type="EMBL" id="RDH40089.1"/>
    </source>
</evidence>
<dbReference type="Pfam" id="PF17956">
    <property type="entry name" value="NAPRTase_C"/>
    <property type="match status" value="1"/>
</dbReference>
<dbReference type="GO" id="GO:0005829">
    <property type="term" value="C:cytosol"/>
    <property type="evidence" value="ECO:0007669"/>
    <property type="project" value="TreeGrafter"/>
</dbReference>
<gene>
    <name evidence="13" type="ORF">CFE62_005480</name>
</gene>
<evidence type="ECO:0000256" key="4">
    <source>
        <dbReference type="ARBA" id="ARBA00022553"/>
    </source>
</evidence>
<feature type="domain" description="Nicotinate/nicotinamide phosphoribosyltransferase" evidence="10">
    <location>
        <begin position="168"/>
        <end position="348"/>
    </location>
</feature>
<evidence type="ECO:0000313" key="14">
    <source>
        <dbReference type="Proteomes" id="UP000226429"/>
    </source>
</evidence>
<evidence type="ECO:0000256" key="8">
    <source>
        <dbReference type="ARBA" id="ARBA00048668"/>
    </source>
</evidence>
<dbReference type="NCBIfam" id="NF006695">
    <property type="entry name" value="PRK09243.1-2"/>
    <property type="match status" value="1"/>
</dbReference>
<organism evidence="13 14">
    <name type="scientific">Candidatus Aquirickettsiella gammari</name>
    <dbReference type="NCBI Taxonomy" id="2016198"/>
    <lineage>
        <taxon>Bacteria</taxon>
        <taxon>Pseudomonadati</taxon>
        <taxon>Pseudomonadota</taxon>
        <taxon>Gammaproteobacteria</taxon>
        <taxon>Legionellales</taxon>
        <taxon>Coxiellaceae</taxon>
        <taxon>Candidatus Aquirickettsiella</taxon>
    </lineage>
</organism>
<dbReference type="NCBIfam" id="NF009131">
    <property type="entry name" value="PRK12484.1"/>
    <property type="match status" value="1"/>
</dbReference>
<evidence type="ECO:0000256" key="3">
    <source>
        <dbReference type="ARBA" id="ARBA00013236"/>
    </source>
</evidence>
<reference evidence="13 14" key="2">
    <citation type="journal article" date="2018" name="J. Invertebr. Pathol.">
        <title>'Candidatus Aquirickettsiella gammari' (Gammaproteobacteria: Legionellales: Coxiellaceae): A bacterial pathogen of the freshwater crustacean Gammarus fossarum (Malacostraca: Amphipoda).</title>
        <authorList>
            <person name="Bojko J."/>
            <person name="Dunn A.M."/>
            <person name="Stebbing P.D."/>
            <person name="van Aerle R."/>
            <person name="Bacela-Spychalska K."/>
            <person name="Bean T.P."/>
            <person name="Urrutia A."/>
            <person name="Stentiford G.D."/>
        </authorList>
    </citation>
    <scope>NUCLEOTIDE SEQUENCE [LARGE SCALE GENOMIC DNA]</scope>
    <source>
        <strain evidence="13">RA15029</strain>
    </source>
</reference>
<keyword evidence="7 9" id="KW-0808">Transferase</keyword>
<dbReference type="SUPFAM" id="SSF54675">
    <property type="entry name" value="Nicotinate/Quinolinate PRTase N-terminal domain-like"/>
    <property type="match status" value="1"/>
</dbReference>
<dbReference type="InterPro" id="IPR013785">
    <property type="entry name" value="Aldolase_TIM"/>
</dbReference>
<evidence type="ECO:0000256" key="9">
    <source>
        <dbReference type="RuleBase" id="RU365100"/>
    </source>
</evidence>
<dbReference type="GO" id="GO:0004516">
    <property type="term" value="F:nicotinate phosphoribosyltransferase activity"/>
    <property type="evidence" value="ECO:0007669"/>
    <property type="project" value="UniProtKB-UniRule"/>
</dbReference>
<comment type="function">
    <text evidence="9">Catalyzes the first step in the biosynthesis of NAD from nicotinic acid, the ATP-dependent synthesis of beta-nicotinate D-ribonucleotide from nicotinate and 5-phospho-D-ribose 1-phosphate.</text>
</comment>
<keyword evidence="13" id="KW-0328">Glycosyltransferase</keyword>
<dbReference type="InterPro" id="IPR036068">
    <property type="entry name" value="Nicotinate_pribotase-like_C"/>
</dbReference>
<dbReference type="EMBL" id="NMOS02000016">
    <property type="protein sequence ID" value="RDH40089.1"/>
    <property type="molecule type" value="Genomic_DNA"/>
</dbReference>
<dbReference type="Gene3D" id="3.20.140.10">
    <property type="entry name" value="nicotinate phosphoribosyltransferase"/>
    <property type="match status" value="1"/>
</dbReference>